<organism evidence="1 2">
    <name type="scientific">Pullulanibacillus pueri</name>
    <dbReference type="NCBI Taxonomy" id="1437324"/>
    <lineage>
        <taxon>Bacteria</taxon>
        <taxon>Bacillati</taxon>
        <taxon>Bacillota</taxon>
        <taxon>Bacilli</taxon>
        <taxon>Bacillales</taxon>
        <taxon>Sporolactobacillaceae</taxon>
        <taxon>Pullulanibacillus</taxon>
    </lineage>
</organism>
<keyword evidence="2" id="KW-1185">Reference proteome</keyword>
<gene>
    <name evidence="1" type="ORF">GCM10007096_07720</name>
</gene>
<accession>A0A8J2ZTQ8</accession>
<proteinExistence type="predicted"/>
<reference evidence="1" key="1">
    <citation type="journal article" date="2014" name="Int. J. Syst. Evol. Microbiol.">
        <title>Complete genome sequence of Corynebacterium casei LMG S-19264T (=DSM 44701T), isolated from a smear-ripened cheese.</title>
        <authorList>
            <consortium name="US DOE Joint Genome Institute (JGI-PGF)"/>
            <person name="Walter F."/>
            <person name="Albersmeier A."/>
            <person name="Kalinowski J."/>
            <person name="Ruckert C."/>
        </authorList>
    </citation>
    <scope>NUCLEOTIDE SEQUENCE</scope>
    <source>
        <strain evidence="1">CGMCC 1.12777</strain>
    </source>
</reference>
<dbReference type="Proteomes" id="UP000656813">
    <property type="component" value="Unassembled WGS sequence"/>
</dbReference>
<comment type="caution">
    <text evidence="1">The sequence shown here is derived from an EMBL/GenBank/DDBJ whole genome shotgun (WGS) entry which is preliminary data.</text>
</comment>
<reference evidence="1" key="2">
    <citation type="submission" date="2020-09" db="EMBL/GenBank/DDBJ databases">
        <authorList>
            <person name="Sun Q."/>
            <person name="Zhou Y."/>
        </authorList>
    </citation>
    <scope>NUCLEOTIDE SEQUENCE</scope>
    <source>
        <strain evidence="1">CGMCC 1.12777</strain>
    </source>
</reference>
<dbReference type="InterPro" id="IPR043749">
    <property type="entry name" value="DUF5694"/>
</dbReference>
<dbReference type="AlphaFoldDB" id="A0A8J2ZTQ8"/>
<dbReference type="EMBL" id="BMFV01000004">
    <property type="protein sequence ID" value="GGH76789.1"/>
    <property type="molecule type" value="Genomic_DNA"/>
</dbReference>
<evidence type="ECO:0000313" key="1">
    <source>
        <dbReference type="EMBL" id="GGH76789.1"/>
    </source>
</evidence>
<sequence length="233" mass="27453">MRPTNDLNQMKTDDLLSERRQTEIGEVVEKIKAFRPTKVAVELVTKKDEELNIHYQKYLNDEYSLQVSEIDQIGFRIAQAFGHKKLYAIDWLETEDIKKGLGDIYEWAQENQPDLFDYIFNRILAKQIIPELNETTSILSIYKRLNSPESLKDHHKVNVNIARLGTIDNYVGLDWLTWWYKRNLILYSNLTRLATSSKERVLFIVGGSHVEIINRFILESEFAKVEYAYDYLK</sequence>
<dbReference type="RefSeq" id="WP_188496088.1">
    <property type="nucleotide sequence ID" value="NZ_BMFV01000004.1"/>
</dbReference>
<protein>
    <submittedName>
        <fullName evidence="1">Uncharacterized protein</fullName>
    </submittedName>
</protein>
<evidence type="ECO:0000313" key="2">
    <source>
        <dbReference type="Proteomes" id="UP000656813"/>
    </source>
</evidence>
<dbReference type="Pfam" id="PF18950">
    <property type="entry name" value="DUF5694"/>
    <property type="match status" value="1"/>
</dbReference>
<name>A0A8J2ZTQ8_9BACL</name>